<dbReference type="EMBL" id="MCGO01000055">
    <property type="protein sequence ID" value="ORY36482.1"/>
    <property type="molecule type" value="Genomic_DNA"/>
</dbReference>
<gene>
    <name evidence="3" type="ORF">BCR33DRAFT_770251</name>
</gene>
<comment type="caution">
    <text evidence="3">The sequence shown here is derived from an EMBL/GenBank/DDBJ whole genome shotgun (WGS) entry which is preliminary data.</text>
</comment>
<feature type="region of interest" description="Disordered" evidence="2">
    <location>
        <begin position="1"/>
        <end position="22"/>
    </location>
</feature>
<proteinExistence type="predicted"/>
<dbReference type="GO" id="GO:0016491">
    <property type="term" value="F:oxidoreductase activity"/>
    <property type="evidence" value="ECO:0007669"/>
    <property type="project" value="UniProtKB-KW"/>
</dbReference>
<protein>
    <submittedName>
        <fullName evidence="3">NAD(P)-binding protein</fullName>
    </submittedName>
</protein>
<accession>A0A1Y2BP01</accession>
<evidence type="ECO:0000313" key="4">
    <source>
        <dbReference type="Proteomes" id="UP000193642"/>
    </source>
</evidence>
<organism evidence="3 4">
    <name type="scientific">Rhizoclosmatium globosum</name>
    <dbReference type="NCBI Taxonomy" id="329046"/>
    <lineage>
        <taxon>Eukaryota</taxon>
        <taxon>Fungi</taxon>
        <taxon>Fungi incertae sedis</taxon>
        <taxon>Chytridiomycota</taxon>
        <taxon>Chytridiomycota incertae sedis</taxon>
        <taxon>Chytridiomycetes</taxon>
        <taxon>Chytridiales</taxon>
        <taxon>Chytriomycetaceae</taxon>
        <taxon>Rhizoclosmatium</taxon>
    </lineage>
</organism>
<dbReference type="Gene3D" id="3.40.50.720">
    <property type="entry name" value="NAD(P)-binding Rossmann-like Domain"/>
    <property type="match status" value="1"/>
</dbReference>
<dbReference type="Pfam" id="PF00106">
    <property type="entry name" value="adh_short"/>
    <property type="match status" value="1"/>
</dbReference>
<keyword evidence="1" id="KW-0560">Oxidoreductase</keyword>
<dbReference type="InterPro" id="IPR036291">
    <property type="entry name" value="NAD(P)-bd_dom_sf"/>
</dbReference>
<dbReference type="AlphaFoldDB" id="A0A1Y2BP01"/>
<keyword evidence="4" id="KW-1185">Reference proteome</keyword>
<dbReference type="InterPro" id="IPR002347">
    <property type="entry name" value="SDR_fam"/>
</dbReference>
<reference evidence="3 4" key="1">
    <citation type="submission" date="2016-07" db="EMBL/GenBank/DDBJ databases">
        <title>Pervasive Adenine N6-methylation of Active Genes in Fungi.</title>
        <authorList>
            <consortium name="DOE Joint Genome Institute"/>
            <person name="Mondo S.J."/>
            <person name="Dannebaum R.O."/>
            <person name="Kuo R.C."/>
            <person name="Labutti K."/>
            <person name="Haridas S."/>
            <person name="Kuo A."/>
            <person name="Salamov A."/>
            <person name="Ahrendt S.R."/>
            <person name="Lipzen A."/>
            <person name="Sullivan W."/>
            <person name="Andreopoulos W.B."/>
            <person name="Clum A."/>
            <person name="Lindquist E."/>
            <person name="Daum C."/>
            <person name="Ramamoorthy G.K."/>
            <person name="Gryganskyi A."/>
            <person name="Culley D."/>
            <person name="Magnuson J.K."/>
            <person name="James T.Y."/>
            <person name="O'Malley M.A."/>
            <person name="Stajich J.E."/>
            <person name="Spatafora J.W."/>
            <person name="Visel A."/>
            <person name="Grigoriev I.V."/>
        </authorList>
    </citation>
    <scope>NUCLEOTIDE SEQUENCE [LARGE SCALE GENOMIC DNA]</scope>
    <source>
        <strain evidence="3 4">JEL800</strain>
    </source>
</reference>
<dbReference type="OrthoDB" id="2898509at2759"/>
<dbReference type="SUPFAM" id="SSF51735">
    <property type="entry name" value="NAD(P)-binding Rossmann-fold domains"/>
    <property type="match status" value="1"/>
</dbReference>
<sequence length="303" mass="33848">MSKKHQIPPGSQERHQQVSSKYFQSHRTNCSMESVGEDCSHHWCNTGIGFAVAEKLAAEGASVFLASRDKQKGINAVIAIRKKIPSAVVNMIVLDLADLSQTRKTAEMVAERIGHIDVVICNAGIFNDAAFALHPIYNIETQLQTLAVVIVTSSGQKHVSMDGISYESLETNKNYPPMTLYGQSKLANMLFAVGLNTRYQSRIVATTVHPGEVATEIYRPPRFSLFWWLTPIVKLYQWWFHLPPSTAARTVLAAASFSIPDNEIRGQYFLPPGVISKDHHVLAKDETAADRLWKYSENICNKY</sequence>
<evidence type="ECO:0000313" key="3">
    <source>
        <dbReference type="EMBL" id="ORY36482.1"/>
    </source>
</evidence>
<evidence type="ECO:0000256" key="1">
    <source>
        <dbReference type="ARBA" id="ARBA00023002"/>
    </source>
</evidence>
<name>A0A1Y2BP01_9FUNG</name>
<dbReference type="PANTHER" id="PTHR43157:SF31">
    <property type="entry name" value="PHOSPHATIDYLINOSITOL-GLYCAN BIOSYNTHESIS CLASS F PROTEIN"/>
    <property type="match status" value="1"/>
</dbReference>
<dbReference type="Proteomes" id="UP000193642">
    <property type="component" value="Unassembled WGS sequence"/>
</dbReference>
<evidence type="ECO:0000256" key="2">
    <source>
        <dbReference type="SAM" id="MobiDB-lite"/>
    </source>
</evidence>
<dbReference type="STRING" id="329046.A0A1Y2BP01"/>
<dbReference type="PANTHER" id="PTHR43157">
    <property type="entry name" value="PHOSPHATIDYLINOSITOL-GLYCAN BIOSYNTHESIS CLASS F PROTEIN-RELATED"/>
    <property type="match status" value="1"/>
</dbReference>